<name>A0ABP8EIJ6_9MICO</name>
<dbReference type="InterPro" id="IPR034660">
    <property type="entry name" value="DinB/YfiT-like"/>
</dbReference>
<dbReference type="Gene3D" id="1.20.120.450">
    <property type="entry name" value="dinb family like domain"/>
    <property type="match status" value="1"/>
</dbReference>
<accession>A0ABP8EIJ6</accession>
<dbReference type="SUPFAM" id="SSF109854">
    <property type="entry name" value="DinB/YfiT-like putative metalloenzymes"/>
    <property type="match status" value="1"/>
</dbReference>
<sequence length="211" mass="22458">MGYIPAMEPSAVRAWFDEASEATLSVIDAIPDDAWSRPGLGDWTIHELAAHTIRAWTMVVRYLHEPVQADDPLTAEEYFCQAMSAPGVHEGVLQRGREEAAGLTDLPAAAHEAAELARAELSGASGERHVTSRFGPLTLDEYLRTRAFELTVHGIDLARAAQLPVPQGLVSCAGLAAELAARVAAARGTAIPLLLAATGRESLPRGYNVVG</sequence>
<dbReference type="InterPro" id="IPR024344">
    <property type="entry name" value="MDMPI_metal-binding"/>
</dbReference>
<gene>
    <name evidence="2" type="ORF">GCM10022261_12830</name>
</gene>
<reference evidence="3" key="1">
    <citation type="journal article" date="2019" name="Int. J. Syst. Evol. Microbiol.">
        <title>The Global Catalogue of Microorganisms (GCM) 10K type strain sequencing project: providing services to taxonomists for standard genome sequencing and annotation.</title>
        <authorList>
            <consortium name="The Broad Institute Genomics Platform"/>
            <consortium name="The Broad Institute Genome Sequencing Center for Infectious Disease"/>
            <person name="Wu L."/>
            <person name="Ma J."/>
        </authorList>
    </citation>
    <scope>NUCLEOTIDE SEQUENCE [LARGE SCALE GENOMIC DNA]</scope>
    <source>
        <strain evidence="3">JCM 17458</strain>
    </source>
</reference>
<dbReference type="Pfam" id="PF11716">
    <property type="entry name" value="MDMPI_N"/>
    <property type="match status" value="1"/>
</dbReference>
<comment type="caution">
    <text evidence="2">The sequence shown here is derived from an EMBL/GenBank/DDBJ whole genome shotgun (WGS) entry which is preliminary data.</text>
</comment>
<dbReference type="EMBL" id="BAABAZ010000004">
    <property type="protein sequence ID" value="GAA4283752.1"/>
    <property type="molecule type" value="Genomic_DNA"/>
</dbReference>
<dbReference type="Proteomes" id="UP001501586">
    <property type="component" value="Unassembled WGS sequence"/>
</dbReference>
<dbReference type="GO" id="GO:0016853">
    <property type="term" value="F:isomerase activity"/>
    <property type="evidence" value="ECO:0007669"/>
    <property type="project" value="UniProtKB-KW"/>
</dbReference>
<protein>
    <submittedName>
        <fullName evidence="2">Maleylpyruvate isomerase N-terminal domain-containing protein</fullName>
    </submittedName>
</protein>
<evidence type="ECO:0000313" key="3">
    <source>
        <dbReference type="Proteomes" id="UP001501586"/>
    </source>
</evidence>
<evidence type="ECO:0000259" key="1">
    <source>
        <dbReference type="Pfam" id="PF11716"/>
    </source>
</evidence>
<keyword evidence="2" id="KW-0413">Isomerase</keyword>
<proteinExistence type="predicted"/>
<evidence type="ECO:0000313" key="2">
    <source>
        <dbReference type="EMBL" id="GAA4283752.1"/>
    </source>
</evidence>
<organism evidence="2 3">
    <name type="scientific">Brevibacterium daeguense</name>
    <dbReference type="NCBI Taxonomy" id="909936"/>
    <lineage>
        <taxon>Bacteria</taxon>
        <taxon>Bacillati</taxon>
        <taxon>Actinomycetota</taxon>
        <taxon>Actinomycetes</taxon>
        <taxon>Micrococcales</taxon>
        <taxon>Brevibacteriaceae</taxon>
        <taxon>Brevibacterium</taxon>
    </lineage>
</organism>
<feature type="domain" description="Mycothiol-dependent maleylpyruvate isomerase metal-binding" evidence="1">
    <location>
        <begin position="17"/>
        <end position="158"/>
    </location>
</feature>
<keyword evidence="3" id="KW-1185">Reference proteome</keyword>